<comment type="subcellular location">
    <subcellularLocation>
        <location evidence="1 7">Cell membrane</location>
        <topology evidence="1 7">Multi-pass membrane protein</topology>
    </subcellularLocation>
</comment>
<keyword evidence="10" id="KW-1185">Reference proteome</keyword>
<comment type="caution">
    <text evidence="9">The sequence shown here is derived from an EMBL/GenBank/DDBJ whole genome shotgun (WGS) entry which is preliminary data.</text>
</comment>
<proteinExistence type="inferred from homology"/>
<keyword evidence="5 7" id="KW-1133">Transmembrane helix</keyword>
<dbReference type="Proteomes" id="UP001143480">
    <property type="component" value="Unassembled WGS sequence"/>
</dbReference>
<dbReference type="CDD" id="cd06261">
    <property type="entry name" value="TM_PBP2"/>
    <property type="match status" value="1"/>
</dbReference>
<evidence type="ECO:0000313" key="9">
    <source>
        <dbReference type="EMBL" id="GLL05306.1"/>
    </source>
</evidence>
<gene>
    <name evidence="9" type="ORF">GCM10017581_070530</name>
</gene>
<organism evidence="9 10">
    <name type="scientific">Dactylosporangium matsuzakiense</name>
    <dbReference type="NCBI Taxonomy" id="53360"/>
    <lineage>
        <taxon>Bacteria</taxon>
        <taxon>Bacillati</taxon>
        <taxon>Actinomycetota</taxon>
        <taxon>Actinomycetes</taxon>
        <taxon>Micromonosporales</taxon>
        <taxon>Micromonosporaceae</taxon>
        <taxon>Dactylosporangium</taxon>
    </lineage>
</organism>
<evidence type="ECO:0000256" key="2">
    <source>
        <dbReference type="ARBA" id="ARBA00022448"/>
    </source>
</evidence>
<evidence type="ECO:0000256" key="3">
    <source>
        <dbReference type="ARBA" id="ARBA00022475"/>
    </source>
</evidence>
<dbReference type="InterPro" id="IPR000515">
    <property type="entry name" value="MetI-like"/>
</dbReference>
<feature type="transmembrane region" description="Helical" evidence="7">
    <location>
        <begin position="128"/>
        <end position="147"/>
    </location>
</feature>
<evidence type="ECO:0000313" key="10">
    <source>
        <dbReference type="Proteomes" id="UP001143480"/>
    </source>
</evidence>
<sequence>MRRRLLWLWLLPGLVAVLVAVAGPWLDTGDPGRIIAMPYAPRGAGLPLGADYAGRDVWSRLLHGGRMLVVLPVLGTVLTMLLGTALGVLAGYLRGPVDFVVSRLDNLLLAIPPVLILLMLLHGWGYSAATLVAVIVATGVPFVSRIARAATRQAVRTGYVDQAVGLGDGPVAVMTLEILPNIVRPILADAGSRLAIAIFITASAGFLGFGPDEPNWGAMISQNIEGVTLSPWGMIVPAVALAALTVTANLTLDRLTARIPA</sequence>
<feature type="transmembrane region" description="Helical" evidence="7">
    <location>
        <begin position="104"/>
        <end position="122"/>
    </location>
</feature>
<evidence type="ECO:0000256" key="1">
    <source>
        <dbReference type="ARBA" id="ARBA00004651"/>
    </source>
</evidence>
<dbReference type="SUPFAM" id="SSF161098">
    <property type="entry name" value="MetI-like"/>
    <property type="match status" value="1"/>
</dbReference>
<evidence type="ECO:0000256" key="6">
    <source>
        <dbReference type="ARBA" id="ARBA00023136"/>
    </source>
</evidence>
<dbReference type="PANTHER" id="PTHR43386">
    <property type="entry name" value="OLIGOPEPTIDE TRANSPORT SYSTEM PERMEASE PROTEIN APPC"/>
    <property type="match status" value="1"/>
</dbReference>
<dbReference type="PANTHER" id="PTHR43386:SF25">
    <property type="entry name" value="PEPTIDE ABC TRANSPORTER PERMEASE PROTEIN"/>
    <property type="match status" value="1"/>
</dbReference>
<comment type="similarity">
    <text evidence="7">Belongs to the binding-protein-dependent transport system permease family.</text>
</comment>
<dbReference type="RefSeq" id="WP_261959866.1">
    <property type="nucleotide sequence ID" value="NZ_BAAAXA010000001.1"/>
</dbReference>
<keyword evidence="4 7" id="KW-0812">Transmembrane</keyword>
<evidence type="ECO:0000259" key="8">
    <source>
        <dbReference type="PROSITE" id="PS50928"/>
    </source>
</evidence>
<evidence type="ECO:0000256" key="7">
    <source>
        <dbReference type="RuleBase" id="RU363032"/>
    </source>
</evidence>
<evidence type="ECO:0000256" key="4">
    <source>
        <dbReference type="ARBA" id="ARBA00022692"/>
    </source>
</evidence>
<reference evidence="9" key="2">
    <citation type="submission" date="2023-01" db="EMBL/GenBank/DDBJ databases">
        <authorList>
            <person name="Sun Q."/>
            <person name="Evtushenko L."/>
        </authorList>
    </citation>
    <scope>NUCLEOTIDE SEQUENCE</scope>
    <source>
        <strain evidence="9">VKM Ac-1321</strain>
    </source>
</reference>
<dbReference type="PROSITE" id="PS50928">
    <property type="entry name" value="ABC_TM1"/>
    <property type="match status" value="1"/>
</dbReference>
<dbReference type="InterPro" id="IPR050366">
    <property type="entry name" value="BP-dependent_transpt_permease"/>
</dbReference>
<feature type="transmembrane region" description="Helical" evidence="7">
    <location>
        <begin position="67"/>
        <end position="92"/>
    </location>
</feature>
<keyword evidence="6 7" id="KW-0472">Membrane</keyword>
<feature type="transmembrane region" description="Helical" evidence="7">
    <location>
        <begin position="194"/>
        <end position="211"/>
    </location>
</feature>
<keyword evidence="3" id="KW-1003">Cell membrane</keyword>
<dbReference type="GO" id="GO:0055085">
    <property type="term" value="P:transmembrane transport"/>
    <property type="evidence" value="ECO:0007669"/>
    <property type="project" value="InterPro"/>
</dbReference>
<dbReference type="AlphaFoldDB" id="A0A9W6NQJ0"/>
<dbReference type="Pfam" id="PF00528">
    <property type="entry name" value="BPD_transp_1"/>
    <property type="match status" value="1"/>
</dbReference>
<dbReference type="InterPro" id="IPR035906">
    <property type="entry name" value="MetI-like_sf"/>
</dbReference>
<dbReference type="EMBL" id="BSFP01000055">
    <property type="protein sequence ID" value="GLL05306.1"/>
    <property type="molecule type" value="Genomic_DNA"/>
</dbReference>
<keyword evidence="2 7" id="KW-0813">Transport</keyword>
<dbReference type="GO" id="GO:0005886">
    <property type="term" value="C:plasma membrane"/>
    <property type="evidence" value="ECO:0007669"/>
    <property type="project" value="UniProtKB-SubCell"/>
</dbReference>
<feature type="domain" description="ABC transmembrane type-1" evidence="8">
    <location>
        <begin position="65"/>
        <end position="252"/>
    </location>
</feature>
<reference evidence="9" key="1">
    <citation type="journal article" date="2014" name="Int. J. Syst. Evol. Microbiol.">
        <title>Complete genome sequence of Corynebacterium casei LMG S-19264T (=DSM 44701T), isolated from a smear-ripened cheese.</title>
        <authorList>
            <consortium name="US DOE Joint Genome Institute (JGI-PGF)"/>
            <person name="Walter F."/>
            <person name="Albersmeier A."/>
            <person name="Kalinowski J."/>
            <person name="Ruckert C."/>
        </authorList>
    </citation>
    <scope>NUCLEOTIDE SEQUENCE</scope>
    <source>
        <strain evidence="9">VKM Ac-1321</strain>
    </source>
</reference>
<dbReference type="Gene3D" id="1.10.3720.10">
    <property type="entry name" value="MetI-like"/>
    <property type="match status" value="1"/>
</dbReference>
<protein>
    <submittedName>
        <fullName evidence="9">Transporter integral membrane protein</fullName>
    </submittedName>
</protein>
<accession>A0A9W6NQJ0</accession>
<name>A0A9W6NQJ0_9ACTN</name>
<feature type="transmembrane region" description="Helical" evidence="7">
    <location>
        <begin position="231"/>
        <end position="252"/>
    </location>
</feature>
<evidence type="ECO:0000256" key="5">
    <source>
        <dbReference type="ARBA" id="ARBA00022989"/>
    </source>
</evidence>